<dbReference type="EMBL" id="BNCI01000002">
    <property type="protein sequence ID" value="GHF30077.1"/>
    <property type="molecule type" value="Genomic_DNA"/>
</dbReference>
<accession>A0A919AX85</accession>
<keyword evidence="2" id="KW-0645">Protease</keyword>
<dbReference type="PANTHER" id="PTHR12147:SF26">
    <property type="entry name" value="PEPTIDASE M28 DOMAIN-CONTAINING PROTEIN"/>
    <property type="match status" value="1"/>
</dbReference>
<keyword evidence="3" id="KW-1185">Reference proteome</keyword>
<dbReference type="CDD" id="cd04820">
    <property type="entry name" value="PA_M28_1_1"/>
    <property type="match status" value="1"/>
</dbReference>
<keyword evidence="2" id="KW-0378">Hydrolase</keyword>
<feature type="domain" description="Peptidase M28" evidence="1">
    <location>
        <begin position="303"/>
        <end position="521"/>
    </location>
</feature>
<gene>
    <name evidence="2" type="ORF">GCM10017044_26780</name>
</gene>
<sequence>MTYSSPLMKGMAIGLTMVLGACASTLERPAEISQLTFNPDRIKADVAFIADDLLRGRETGSEGHRIAANYVAAEFTRLGIAPAGDNGTYMQEVPFRTARLNMEESTMSVTVNGQTTDLALGKDFYMSGSVKNGTGTAQGDLVFVGFGVHAPDLGHDDLAGVDLQGKIVVYLSDAPQSFHTEIRAHHGSGSTKAKVFAERGAVGRIVLNTLADEKSFSFSKLERYLGRKSYDWLDRSGASSSSPTKASAQISHEVAATLFEGAEKSLEQVLAEAAEGKSSSFPLKAQASMTRVSIQDPEFTSPNVIALLEGSDPVLKNEVVVLSAHLDHIGVSTTAKGEDKINNGAMDNATGVSVLMEVARTFQETGIRPRRSVLFAVVTGEERGLLGADYFAHYPTIDRSRLVADVNLDMPVLLYDFVDVVGFGADRSTLGPIAAEAVAKANVMLSPDPIPQEGIFTRSDHYPYVKQGIPSIFLMTGFGKTPDGKDGGKLFMEFLTKTYHSPQDEVGQGIDYNAAAKFAYINWLILNGIANNDETPRWNEGDFFGRTFAGDR</sequence>
<evidence type="ECO:0000313" key="3">
    <source>
        <dbReference type="Proteomes" id="UP000630923"/>
    </source>
</evidence>
<dbReference type="SUPFAM" id="SSF52025">
    <property type="entry name" value="PA domain"/>
    <property type="match status" value="1"/>
</dbReference>
<dbReference type="GO" id="GO:0008235">
    <property type="term" value="F:metalloexopeptidase activity"/>
    <property type="evidence" value="ECO:0007669"/>
    <property type="project" value="InterPro"/>
</dbReference>
<dbReference type="Gene3D" id="3.40.630.10">
    <property type="entry name" value="Zn peptidases"/>
    <property type="match status" value="1"/>
</dbReference>
<comment type="caution">
    <text evidence="2">The sequence shown here is derived from an EMBL/GenBank/DDBJ whole genome shotgun (WGS) entry which is preliminary data.</text>
</comment>
<evidence type="ECO:0000259" key="1">
    <source>
        <dbReference type="Pfam" id="PF04389"/>
    </source>
</evidence>
<dbReference type="GO" id="GO:0006508">
    <property type="term" value="P:proteolysis"/>
    <property type="evidence" value="ECO:0007669"/>
    <property type="project" value="InterPro"/>
</dbReference>
<keyword evidence="2" id="KW-0031">Aminopeptidase</keyword>
<dbReference type="Gene3D" id="3.50.30.30">
    <property type="match status" value="1"/>
</dbReference>
<dbReference type="Pfam" id="PF04389">
    <property type="entry name" value="Peptidase_M28"/>
    <property type="match status" value="1"/>
</dbReference>
<dbReference type="InterPro" id="IPR045175">
    <property type="entry name" value="M28_fam"/>
</dbReference>
<dbReference type="SUPFAM" id="SSF53187">
    <property type="entry name" value="Zn-dependent exopeptidases"/>
    <property type="match status" value="1"/>
</dbReference>
<reference evidence="2" key="1">
    <citation type="journal article" date="2014" name="Int. J. Syst. Evol. Microbiol.">
        <title>Complete genome sequence of Corynebacterium casei LMG S-19264T (=DSM 44701T), isolated from a smear-ripened cheese.</title>
        <authorList>
            <consortium name="US DOE Joint Genome Institute (JGI-PGF)"/>
            <person name="Walter F."/>
            <person name="Albersmeier A."/>
            <person name="Kalinowski J."/>
            <person name="Ruckert C."/>
        </authorList>
    </citation>
    <scope>NUCLEOTIDE SEQUENCE</scope>
    <source>
        <strain evidence="2">KCTC 42590</strain>
    </source>
</reference>
<evidence type="ECO:0000313" key="2">
    <source>
        <dbReference type="EMBL" id="GHF30077.1"/>
    </source>
</evidence>
<dbReference type="InterPro" id="IPR007484">
    <property type="entry name" value="Peptidase_M28"/>
</dbReference>
<dbReference type="Proteomes" id="UP000630923">
    <property type="component" value="Unassembled WGS sequence"/>
</dbReference>
<dbReference type="RefSeq" id="WP_191253787.1">
    <property type="nucleotide sequence ID" value="NZ_BNCI01000002.1"/>
</dbReference>
<protein>
    <submittedName>
        <fullName evidence="2">Aminopeptidase</fullName>
    </submittedName>
</protein>
<dbReference type="AlphaFoldDB" id="A0A919AX85"/>
<reference evidence="2" key="2">
    <citation type="submission" date="2020-09" db="EMBL/GenBank/DDBJ databases">
        <authorList>
            <person name="Sun Q."/>
            <person name="Kim S."/>
        </authorList>
    </citation>
    <scope>NUCLEOTIDE SEQUENCE</scope>
    <source>
        <strain evidence="2">KCTC 42590</strain>
    </source>
</reference>
<organism evidence="2 3">
    <name type="scientific">Kordiimonas sediminis</name>
    <dbReference type="NCBI Taxonomy" id="1735581"/>
    <lineage>
        <taxon>Bacteria</taxon>
        <taxon>Pseudomonadati</taxon>
        <taxon>Pseudomonadota</taxon>
        <taxon>Alphaproteobacteria</taxon>
        <taxon>Kordiimonadales</taxon>
        <taxon>Kordiimonadaceae</taxon>
        <taxon>Kordiimonas</taxon>
    </lineage>
</organism>
<proteinExistence type="predicted"/>
<dbReference type="InterPro" id="IPR046450">
    <property type="entry name" value="PA_dom_sf"/>
</dbReference>
<dbReference type="GO" id="GO:0004177">
    <property type="term" value="F:aminopeptidase activity"/>
    <property type="evidence" value="ECO:0007669"/>
    <property type="project" value="UniProtKB-KW"/>
</dbReference>
<name>A0A919AX85_9PROT</name>
<dbReference type="PANTHER" id="PTHR12147">
    <property type="entry name" value="METALLOPEPTIDASE M28 FAMILY MEMBER"/>
    <property type="match status" value="1"/>
</dbReference>